<evidence type="ECO:0000256" key="7">
    <source>
        <dbReference type="ARBA" id="ARBA00022840"/>
    </source>
</evidence>
<evidence type="ECO:0000259" key="14">
    <source>
        <dbReference type="PROSITE" id="PS50893"/>
    </source>
</evidence>
<proteinExistence type="inferred from homology"/>
<sequence length="761" mass="82292">MPPSHSPYRDMEIIGARNNNLRNVTLRIPKHCITVFTGVSGSGKSSLVFDTIAAESQRQLNESHSAFVRHRLPHYGQPQADALRNLPASIVVDQKPLGGNVRSTVGTATDIQPLLRLLFSRIGAPFVGYSNVFSFNHPQGMCPKCQGLGVVDELDLDLLFDRSKSLNQGAILFPTFARDTFRWKRYACSGLFDCDKPLADYSPDEWQTLLYADDLTVTNPLPGWPASARFQGVVPRFRRAYLDHEPSRLTQAERDGLARVITRQRCPDCGGARLNPGILSCKINGLSIADSASLEISELLEFIWAIRAEPVATVLAAIIERLEQMRAIGLDYLSLGRETASLSGGESQRVKMVRHLGSSLADIAYIFDEPSVGLHPRDVHQLNTLLRELRDKGNTVLVVEHDPDVIGIADHVVDMGPGAGTDGGHVVYQGDVAGLQQADSLTGRCLRRAVPIRREPRPAIGQITLQGLSLHNLHNISVSIPTGVLTVVTGVAGSGKSTLVNRLLPRHCPHAILIDQKGLGGTRRSSVASYIGVLDEIRAGFAKASNEPASLFSSNAQGACPACKGLGAIQTDLAFMDSVETPCDACGATGFNKTARGITWMGCNIAQALALSVEQAQRHFLPCPAIARPLDRLAKVGLGYLSLGQRLSTLSGGERQRLKLASRLAEEGQLYVFDEPTSGLHMSDVDRLLAIFDSLTQRGATVIVVEHNLDVMAHADWLIEMGPGAGKRGGRIIFAGPPSAMMNAPESVTGPFLRRHLSGRM</sequence>
<dbReference type="Gene3D" id="1.10.8.280">
    <property type="entry name" value="ABC transporter ATPase domain-like"/>
    <property type="match status" value="1"/>
</dbReference>
<dbReference type="GO" id="GO:0006281">
    <property type="term" value="P:DNA repair"/>
    <property type="evidence" value="ECO:0007669"/>
    <property type="project" value="UniProtKB-KW"/>
</dbReference>
<dbReference type="PANTHER" id="PTHR43152:SF3">
    <property type="entry name" value="UVRABC SYSTEM PROTEIN A"/>
    <property type="match status" value="1"/>
</dbReference>
<dbReference type="AlphaFoldDB" id="A0A171KV69"/>
<evidence type="ECO:0000256" key="6">
    <source>
        <dbReference type="ARBA" id="ARBA00022769"/>
    </source>
</evidence>
<dbReference type="Pfam" id="PF00005">
    <property type="entry name" value="ABC_tran"/>
    <property type="match status" value="1"/>
</dbReference>
<evidence type="ECO:0000256" key="8">
    <source>
        <dbReference type="ARBA" id="ARBA00022881"/>
    </source>
</evidence>
<dbReference type="GO" id="GO:0016887">
    <property type="term" value="F:ATP hydrolysis activity"/>
    <property type="evidence" value="ECO:0007669"/>
    <property type="project" value="InterPro"/>
</dbReference>
<dbReference type="GO" id="GO:0005737">
    <property type="term" value="C:cytoplasm"/>
    <property type="evidence" value="ECO:0007669"/>
    <property type="project" value="UniProtKB-SubCell"/>
</dbReference>
<evidence type="ECO:0000313" key="15">
    <source>
        <dbReference type="EMBL" id="KKO72786.1"/>
    </source>
</evidence>
<keyword evidence="4" id="KW-0547">Nucleotide-binding</keyword>
<accession>A0A171KV69</accession>
<dbReference type="GO" id="GO:0004518">
    <property type="term" value="F:nuclease activity"/>
    <property type="evidence" value="ECO:0007669"/>
    <property type="project" value="UniProtKB-KW"/>
</dbReference>
<comment type="caution">
    <text evidence="15">The sequence shown here is derived from an EMBL/GenBank/DDBJ whole genome shotgun (WGS) entry which is preliminary data.</text>
</comment>
<evidence type="ECO:0000256" key="5">
    <source>
        <dbReference type="ARBA" id="ARBA00022763"/>
    </source>
</evidence>
<keyword evidence="2" id="KW-0963">Cytoplasm</keyword>
<evidence type="ECO:0000256" key="9">
    <source>
        <dbReference type="ARBA" id="ARBA00023125"/>
    </source>
</evidence>
<protein>
    <recommendedName>
        <fullName evidence="12">UvrABC system protein A</fullName>
    </recommendedName>
    <alternativeName>
        <fullName evidence="13">Excinuclease ABC subunit A</fullName>
    </alternativeName>
</protein>
<keyword evidence="10" id="KW-0234">DNA repair</keyword>
<keyword evidence="3" id="KW-0677">Repeat</keyword>
<dbReference type="RefSeq" id="WP_068369458.1">
    <property type="nucleotide sequence ID" value="NZ_CP033936.1"/>
</dbReference>
<dbReference type="Gene3D" id="1.20.1580.10">
    <property type="entry name" value="ABC transporter ATPase like domain"/>
    <property type="match status" value="2"/>
</dbReference>
<feature type="domain" description="ABC transporter" evidence="14">
    <location>
        <begin position="210"/>
        <end position="442"/>
    </location>
</feature>
<dbReference type="SUPFAM" id="SSF52540">
    <property type="entry name" value="P-loop containing nucleoside triphosphate hydrolases"/>
    <property type="match status" value="2"/>
</dbReference>
<keyword evidence="6" id="KW-0228">DNA excision</keyword>
<gene>
    <name evidence="15" type="ORF">AAV32_06605</name>
</gene>
<organism evidence="15 16">
    <name type="scientific">Kerstersia gyiorum</name>
    <dbReference type="NCBI Taxonomy" id="206506"/>
    <lineage>
        <taxon>Bacteria</taxon>
        <taxon>Pseudomonadati</taxon>
        <taxon>Pseudomonadota</taxon>
        <taxon>Betaproteobacteria</taxon>
        <taxon>Burkholderiales</taxon>
        <taxon>Alcaligenaceae</taxon>
        <taxon>Kerstersia</taxon>
    </lineage>
</organism>
<evidence type="ECO:0000256" key="1">
    <source>
        <dbReference type="ARBA" id="ARBA00004496"/>
    </source>
</evidence>
<dbReference type="PROSITE" id="PS50893">
    <property type="entry name" value="ABC_TRANSPORTER_2"/>
    <property type="match status" value="2"/>
</dbReference>
<comment type="similarity">
    <text evidence="11">Belongs to the ABC transporter superfamily. UvrA family.</text>
</comment>
<keyword evidence="7" id="KW-0067">ATP-binding</keyword>
<dbReference type="Gene3D" id="3.40.50.300">
    <property type="entry name" value="P-loop containing nucleotide triphosphate hydrolases"/>
    <property type="match status" value="3"/>
</dbReference>
<dbReference type="PANTHER" id="PTHR43152">
    <property type="entry name" value="UVRABC SYSTEM PROTEIN A"/>
    <property type="match status" value="1"/>
</dbReference>
<dbReference type="GO" id="GO:0005524">
    <property type="term" value="F:ATP binding"/>
    <property type="evidence" value="ECO:0007669"/>
    <property type="project" value="UniProtKB-KW"/>
</dbReference>
<dbReference type="EMBL" id="LBNE01000002">
    <property type="protein sequence ID" value="KKO72786.1"/>
    <property type="molecule type" value="Genomic_DNA"/>
</dbReference>
<keyword evidence="9" id="KW-0238">DNA-binding</keyword>
<dbReference type="CDD" id="cd03270">
    <property type="entry name" value="ABC_UvrA_I"/>
    <property type="match status" value="1"/>
</dbReference>
<evidence type="ECO:0000313" key="16">
    <source>
        <dbReference type="Proteomes" id="UP000078084"/>
    </source>
</evidence>
<dbReference type="InterPro" id="IPR027417">
    <property type="entry name" value="P-loop_NTPase"/>
</dbReference>
<evidence type="ECO:0000256" key="2">
    <source>
        <dbReference type="ARBA" id="ARBA00022490"/>
    </source>
</evidence>
<keyword evidence="5" id="KW-0227">DNA damage</keyword>
<evidence type="ECO:0000256" key="10">
    <source>
        <dbReference type="ARBA" id="ARBA00023204"/>
    </source>
</evidence>
<name>A0A171KV69_9BURK</name>
<dbReference type="GO" id="GO:0003677">
    <property type="term" value="F:DNA binding"/>
    <property type="evidence" value="ECO:0007669"/>
    <property type="project" value="UniProtKB-KW"/>
</dbReference>
<evidence type="ECO:0000256" key="4">
    <source>
        <dbReference type="ARBA" id="ARBA00022741"/>
    </source>
</evidence>
<dbReference type="STRING" id="206506.AAV32_06605"/>
<dbReference type="Proteomes" id="UP000078084">
    <property type="component" value="Unassembled WGS sequence"/>
</dbReference>
<reference evidence="15 16" key="1">
    <citation type="submission" date="2015-04" db="EMBL/GenBank/DDBJ databases">
        <title>Genome sequence of Kerstersia gyiorum CG1.</title>
        <authorList>
            <person name="Greninger A.L."/>
            <person name="Kozyreva V."/>
            <person name="Chaturvedi V."/>
        </authorList>
    </citation>
    <scope>NUCLEOTIDE SEQUENCE [LARGE SCALE GENOMIC DNA]</scope>
    <source>
        <strain evidence="15 16">CG1</strain>
    </source>
</reference>
<dbReference type="PATRIC" id="fig|206506.3.peg.1414"/>
<dbReference type="InterPro" id="IPR003439">
    <property type="entry name" value="ABC_transporter-like_ATP-bd"/>
</dbReference>
<feature type="domain" description="ABC transporter" evidence="14">
    <location>
        <begin position="452"/>
        <end position="748"/>
    </location>
</feature>
<evidence type="ECO:0000256" key="11">
    <source>
        <dbReference type="ARBA" id="ARBA00038000"/>
    </source>
</evidence>
<evidence type="ECO:0000256" key="13">
    <source>
        <dbReference type="ARBA" id="ARBA00042156"/>
    </source>
</evidence>
<keyword evidence="16" id="KW-1185">Reference proteome</keyword>
<evidence type="ECO:0000256" key="12">
    <source>
        <dbReference type="ARBA" id="ARBA00039316"/>
    </source>
</evidence>
<dbReference type="OrthoDB" id="9809851at2"/>
<keyword evidence="8" id="KW-0267">Excision nuclease</keyword>
<evidence type="ECO:0000256" key="3">
    <source>
        <dbReference type="ARBA" id="ARBA00022737"/>
    </source>
</evidence>
<comment type="subcellular location">
    <subcellularLocation>
        <location evidence="1">Cytoplasm</location>
    </subcellularLocation>
</comment>